<protein>
    <submittedName>
        <fullName evidence="7">PAS domain S-box-containing protein/diguanylate cyclase (GGDEF) domain-containing protein</fullName>
    </submittedName>
</protein>
<dbReference type="Pfam" id="PF08448">
    <property type="entry name" value="PAS_4"/>
    <property type="match status" value="1"/>
</dbReference>
<dbReference type="STRING" id="355243.SAMN03080615_00954"/>
<organism evidence="7 8">
    <name type="scientific">Amphritea atlantica</name>
    <dbReference type="NCBI Taxonomy" id="355243"/>
    <lineage>
        <taxon>Bacteria</taxon>
        <taxon>Pseudomonadati</taxon>
        <taxon>Pseudomonadota</taxon>
        <taxon>Gammaproteobacteria</taxon>
        <taxon>Oceanospirillales</taxon>
        <taxon>Oceanospirillaceae</taxon>
        <taxon>Amphritea</taxon>
    </lineage>
</organism>
<dbReference type="NCBIfam" id="TIGR00254">
    <property type="entry name" value="GGDEF"/>
    <property type="match status" value="1"/>
</dbReference>
<dbReference type="EMBL" id="FOGB01000002">
    <property type="protein sequence ID" value="SEQ26320.1"/>
    <property type="molecule type" value="Genomic_DNA"/>
</dbReference>
<dbReference type="InterPro" id="IPR013656">
    <property type="entry name" value="PAS_4"/>
</dbReference>
<dbReference type="Gene3D" id="3.30.70.270">
    <property type="match status" value="1"/>
</dbReference>
<dbReference type="Gene3D" id="3.30.450.20">
    <property type="entry name" value="PAS domain"/>
    <property type="match status" value="2"/>
</dbReference>
<dbReference type="InterPro" id="IPR043128">
    <property type="entry name" value="Rev_trsase/Diguanyl_cyclase"/>
</dbReference>
<dbReference type="SUPFAM" id="SSF55785">
    <property type="entry name" value="PYP-like sensor domain (PAS domain)"/>
    <property type="match status" value="2"/>
</dbReference>
<dbReference type="CDD" id="cd00130">
    <property type="entry name" value="PAS"/>
    <property type="match status" value="1"/>
</dbReference>
<dbReference type="FunFam" id="3.30.70.270:FF:000001">
    <property type="entry name" value="Diguanylate cyclase domain protein"/>
    <property type="match status" value="1"/>
</dbReference>
<dbReference type="SMART" id="SM00267">
    <property type="entry name" value="GGDEF"/>
    <property type="match status" value="1"/>
</dbReference>
<evidence type="ECO:0000256" key="1">
    <source>
        <dbReference type="ARBA" id="ARBA00001946"/>
    </source>
</evidence>
<dbReference type="InterPro" id="IPR000160">
    <property type="entry name" value="GGDEF_dom"/>
</dbReference>
<dbReference type="SUPFAM" id="SSF55073">
    <property type="entry name" value="Nucleotide cyclase"/>
    <property type="match status" value="1"/>
</dbReference>
<dbReference type="InterPro" id="IPR000014">
    <property type="entry name" value="PAS"/>
</dbReference>
<dbReference type="InterPro" id="IPR035919">
    <property type="entry name" value="EAL_sf"/>
</dbReference>
<keyword evidence="8" id="KW-1185">Reference proteome</keyword>
<reference evidence="8" key="1">
    <citation type="submission" date="2016-10" db="EMBL/GenBank/DDBJ databases">
        <authorList>
            <person name="Varghese N."/>
            <person name="Submissions S."/>
        </authorList>
    </citation>
    <scope>NUCLEOTIDE SEQUENCE [LARGE SCALE GENOMIC DNA]</scope>
    <source>
        <strain evidence="8">DSM 18887</strain>
    </source>
</reference>
<keyword evidence="2" id="KW-0472">Membrane</keyword>
<evidence type="ECO:0000259" key="6">
    <source>
        <dbReference type="PROSITE" id="PS50887"/>
    </source>
</evidence>
<dbReference type="GO" id="GO:0003824">
    <property type="term" value="F:catalytic activity"/>
    <property type="evidence" value="ECO:0007669"/>
    <property type="project" value="UniProtKB-ARBA"/>
</dbReference>
<dbReference type="Pfam" id="PF00563">
    <property type="entry name" value="EAL"/>
    <property type="match status" value="1"/>
</dbReference>
<dbReference type="SMART" id="SM00091">
    <property type="entry name" value="PAS"/>
    <property type="match status" value="2"/>
</dbReference>
<sequence>MTFKISKRVYIAILAYLVGVLMYVGWDYNSERSQLYRQIDQKLITSALAAPLFLPENFHHRDMKPGDISAEADLHNTVKLSDYTRHSDIIYIYTLILRDKKVYFTSASVTDEEMKAGEELYYYFLPYTDADPRLQQLSHSQEKLFLEIKDHWGHFRSVFIPQTAPDGTPYIAAADIEISHIQTLLQQQFLKKSAFASLFLLLLFPLMLVFSADQRRWAKNLEISVRERTRQLHASEKRLTSIIEHSPVGIFHYDQNAVITMINHRFADIVGSSDAVLVGFNMLEKLTDEKLLAALRDALQGDIGRFEGPYISVSGQRKMYLIAEFVPLRDAQGQINGGVGVFNDATEQQTTTNTLKKLSMAVEQSPNVVVITDVSGQIEYVNPRFTDITGYYPEEVIGKNPRLLNSGETAAEIYSDLWKTLMSGQEWRGVFHNKKKNGEYYWAEEVISPITNDLGEITHFIALQEDITEVRRISDEINFQTTHDPLTGLLNRRQFENELTRIVEHADKHHSHHVLCFIDIDQFKIINDSCGHLAGDDLLRQVSNLIRDKLRSRDTLARPGSDEFLLLLENASLAQGERVLQMIMNDLKQFRFQWEDHTFSVEISAGLTVIDQHTSSAVSALQDVDTACSTAKDAGRNRIHIYNENDEQQLIRKGYIQWASEIHRALDNNSFRLYVQPVVPLQKQHKTAYEVLIRLQSESGDLVAPGAFLPAAERYNIAPQIDRWVIHNTLQWIAKNVEQLDHIDSLAINLSGQSLGDDALLGYIIRSIEQSAVPARMIKFEITETAAIANLKDAQIFIRSLKSLGCRFALDDFGSGLSSFAYLKNLPVDLLKIDGMFVRDIISDPIDEAMVRSINEVGHIMGMETIAEFVETDEIMERLRQLGVDYAQGYAISRPVPIDTILSTTPETALL</sequence>
<dbReference type="PROSITE" id="PS50883">
    <property type="entry name" value="EAL"/>
    <property type="match status" value="1"/>
</dbReference>
<dbReference type="NCBIfam" id="TIGR00229">
    <property type="entry name" value="sensory_box"/>
    <property type="match status" value="2"/>
</dbReference>
<dbReference type="InterPro" id="IPR000700">
    <property type="entry name" value="PAS-assoc_C"/>
</dbReference>
<comment type="cofactor">
    <cofactor evidence="1">
        <name>Mg(2+)</name>
        <dbReference type="ChEBI" id="CHEBI:18420"/>
    </cofactor>
</comment>
<dbReference type="Gene3D" id="3.20.20.450">
    <property type="entry name" value="EAL domain"/>
    <property type="match status" value="1"/>
</dbReference>
<dbReference type="CDD" id="cd01949">
    <property type="entry name" value="GGDEF"/>
    <property type="match status" value="1"/>
</dbReference>
<evidence type="ECO:0000256" key="2">
    <source>
        <dbReference type="SAM" id="Phobius"/>
    </source>
</evidence>
<dbReference type="SUPFAM" id="SSF141868">
    <property type="entry name" value="EAL domain-like"/>
    <property type="match status" value="1"/>
</dbReference>
<dbReference type="Pfam" id="PF13426">
    <property type="entry name" value="PAS_9"/>
    <property type="match status" value="1"/>
</dbReference>
<dbReference type="RefSeq" id="WP_245756501.1">
    <property type="nucleotide sequence ID" value="NZ_AP025284.1"/>
</dbReference>
<dbReference type="InterPro" id="IPR001610">
    <property type="entry name" value="PAC"/>
</dbReference>
<feature type="domain" description="PAS" evidence="3">
    <location>
        <begin position="235"/>
        <end position="300"/>
    </location>
</feature>
<gene>
    <name evidence="7" type="ORF">SAMN03080615_00954</name>
</gene>
<dbReference type="PROSITE" id="PS50113">
    <property type="entry name" value="PAC"/>
    <property type="match status" value="2"/>
</dbReference>
<dbReference type="InterPro" id="IPR035965">
    <property type="entry name" value="PAS-like_dom_sf"/>
</dbReference>
<dbReference type="PROSITE" id="PS50112">
    <property type="entry name" value="PAS"/>
    <property type="match status" value="2"/>
</dbReference>
<dbReference type="SMART" id="SM00086">
    <property type="entry name" value="PAC"/>
    <property type="match status" value="2"/>
</dbReference>
<dbReference type="Proteomes" id="UP000198749">
    <property type="component" value="Unassembled WGS sequence"/>
</dbReference>
<dbReference type="CDD" id="cd01948">
    <property type="entry name" value="EAL"/>
    <property type="match status" value="1"/>
</dbReference>
<feature type="domain" description="GGDEF" evidence="6">
    <location>
        <begin position="511"/>
        <end position="644"/>
    </location>
</feature>
<evidence type="ECO:0000313" key="7">
    <source>
        <dbReference type="EMBL" id="SEQ26320.1"/>
    </source>
</evidence>
<feature type="domain" description="PAC" evidence="4">
    <location>
        <begin position="425"/>
        <end position="479"/>
    </location>
</feature>
<dbReference type="InterPro" id="IPR052155">
    <property type="entry name" value="Biofilm_reg_signaling"/>
</dbReference>
<dbReference type="Pfam" id="PF00990">
    <property type="entry name" value="GGDEF"/>
    <property type="match status" value="1"/>
</dbReference>
<evidence type="ECO:0000259" key="5">
    <source>
        <dbReference type="PROSITE" id="PS50883"/>
    </source>
</evidence>
<feature type="transmembrane region" description="Helical" evidence="2">
    <location>
        <begin position="9"/>
        <end position="26"/>
    </location>
</feature>
<proteinExistence type="predicted"/>
<dbReference type="PROSITE" id="PS50887">
    <property type="entry name" value="GGDEF"/>
    <property type="match status" value="1"/>
</dbReference>
<accession>A0A1H9EKQ7</accession>
<feature type="domain" description="EAL" evidence="5">
    <location>
        <begin position="655"/>
        <end position="909"/>
    </location>
</feature>
<dbReference type="InterPro" id="IPR001633">
    <property type="entry name" value="EAL_dom"/>
</dbReference>
<feature type="domain" description="PAC" evidence="4">
    <location>
        <begin position="304"/>
        <end position="357"/>
    </location>
</feature>
<keyword evidence="2" id="KW-1133">Transmembrane helix</keyword>
<evidence type="ECO:0000313" key="8">
    <source>
        <dbReference type="Proteomes" id="UP000198749"/>
    </source>
</evidence>
<keyword evidence="2" id="KW-0812">Transmembrane</keyword>
<evidence type="ECO:0000259" key="4">
    <source>
        <dbReference type="PROSITE" id="PS50113"/>
    </source>
</evidence>
<feature type="domain" description="PAS" evidence="3">
    <location>
        <begin position="354"/>
        <end position="400"/>
    </location>
</feature>
<evidence type="ECO:0000259" key="3">
    <source>
        <dbReference type="PROSITE" id="PS50112"/>
    </source>
</evidence>
<name>A0A1H9EKQ7_9GAMM</name>
<dbReference type="AlphaFoldDB" id="A0A1H9EKQ7"/>
<dbReference type="SMART" id="SM00052">
    <property type="entry name" value="EAL"/>
    <property type="match status" value="1"/>
</dbReference>
<dbReference type="PANTHER" id="PTHR44757">
    <property type="entry name" value="DIGUANYLATE CYCLASE DGCP"/>
    <property type="match status" value="1"/>
</dbReference>
<dbReference type="PANTHER" id="PTHR44757:SF4">
    <property type="entry name" value="DIGUANYLATE CYCLASE DGCE-RELATED"/>
    <property type="match status" value="1"/>
</dbReference>
<dbReference type="InterPro" id="IPR029787">
    <property type="entry name" value="Nucleotide_cyclase"/>
</dbReference>